<dbReference type="PROSITE" id="PS50943">
    <property type="entry name" value="HTH_CROC1"/>
    <property type="match status" value="1"/>
</dbReference>
<dbReference type="STRING" id="561720.SAMN06275492_12821"/>
<dbReference type="GO" id="GO:0003677">
    <property type="term" value="F:DNA binding"/>
    <property type="evidence" value="ECO:0007669"/>
    <property type="project" value="UniProtKB-KW"/>
</dbReference>
<dbReference type="PANTHER" id="PTHR46558">
    <property type="entry name" value="TRACRIPTIONAL REGULATORY PROTEIN-RELATED-RELATED"/>
    <property type="match status" value="1"/>
</dbReference>
<proteinExistence type="predicted"/>
<protein>
    <submittedName>
        <fullName evidence="4">DNA-binding transcriptional regulator, XRE-family HTH domain</fullName>
    </submittedName>
</protein>
<evidence type="ECO:0000256" key="2">
    <source>
        <dbReference type="SAM" id="MobiDB-lite"/>
    </source>
</evidence>
<name>A0A1X7KJ78_9BACT</name>
<evidence type="ECO:0000259" key="3">
    <source>
        <dbReference type="PROSITE" id="PS50943"/>
    </source>
</evidence>
<dbReference type="AlphaFoldDB" id="A0A1X7KJ78"/>
<accession>A0A1X7KJ78</accession>
<dbReference type="SMART" id="SM00530">
    <property type="entry name" value="HTH_XRE"/>
    <property type="match status" value="2"/>
</dbReference>
<dbReference type="Gene3D" id="1.10.260.40">
    <property type="entry name" value="lambda repressor-like DNA-binding domains"/>
    <property type="match status" value="1"/>
</dbReference>
<feature type="region of interest" description="Disordered" evidence="2">
    <location>
        <begin position="61"/>
        <end position="80"/>
    </location>
</feature>
<dbReference type="Proteomes" id="UP000193355">
    <property type="component" value="Unassembled WGS sequence"/>
</dbReference>
<keyword evidence="1 4" id="KW-0238">DNA-binding</keyword>
<evidence type="ECO:0000313" key="5">
    <source>
        <dbReference type="Proteomes" id="UP000193355"/>
    </source>
</evidence>
<dbReference type="OrthoDB" id="6434at2"/>
<dbReference type="InterPro" id="IPR001387">
    <property type="entry name" value="Cro/C1-type_HTH"/>
</dbReference>
<sequence length="210" mass="23373">MGGFLAERMKSLRAKAGLNQKDLADITGISRNTVINYEGGKRVPDADSLVEIAKALKTTSSYLNGETDDPSPAGATKGQDRILRPMREQTGLSLEAAAALINLPVEDLEMMEIYEDRADDKIKDRLIKAYGRYLSMRDGENHGTEKKGQSEEDLETLIKMLAAEDPDIVLKFRRVAKNATRLAPKDREFLVTLFKAALGQIELEDHTDEY</sequence>
<evidence type="ECO:0000313" key="4">
    <source>
        <dbReference type="EMBL" id="SMG40688.1"/>
    </source>
</evidence>
<dbReference type="PANTHER" id="PTHR46558:SF4">
    <property type="entry name" value="DNA-BIDING PHAGE PROTEIN"/>
    <property type="match status" value="1"/>
</dbReference>
<reference evidence="5" key="1">
    <citation type="submission" date="2017-04" db="EMBL/GenBank/DDBJ databases">
        <authorList>
            <person name="Varghese N."/>
            <person name="Submissions S."/>
        </authorList>
    </citation>
    <scope>NUCLEOTIDE SEQUENCE [LARGE SCALE GENOMIC DNA]</scope>
    <source>
        <strain evidence="5">USBA 82</strain>
    </source>
</reference>
<dbReference type="SUPFAM" id="SSF47413">
    <property type="entry name" value="lambda repressor-like DNA-binding domains"/>
    <property type="match status" value="1"/>
</dbReference>
<dbReference type="EMBL" id="FXBB01000028">
    <property type="protein sequence ID" value="SMG40688.1"/>
    <property type="molecule type" value="Genomic_DNA"/>
</dbReference>
<evidence type="ECO:0000256" key="1">
    <source>
        <dbReference type="ARBA" id="ARBA00023125"/>
    </source>
</evidence>
<keyword evidence="5" id="KW-1185">Reference proteome</keyword>
<feature type="domain" description="HTH cro/C1-type" evidence="3">
    <location>
        <begin position="9"/>
        <end position="63"/>
    </location>
</feature>
<organism evidence="4 5">
    <name type="scientific">Dethiosulfovibrio salsuginis</name>
    <dbReference type="NCBI Taxonomy" id="561720"/>
    <lineage>
        <taxon>Bacteria</taxon>
        <taxon>Thermotogati</taxon>
        <taxon>Synergistota</taxon>
        <taxon>Synergistia</taxon>
        <taxon>Synergistales</taxon>
        <taxon>Dethiosulfovibrionaceae</taxon>
        <taxon>Dethiosulfovibrio</taxon>
    </lineage>
</organism>
<dbReference type="Pfam" id="PF01381">
    <property type="entry name" value="HTH_3"/>
    <property type="match status" value="1"/>
</dbReference>
<dbReference type="CDD" id="cd00093">
    <property type="entry name" value="HTH_XRE"/>
    <property type="match status" value="1"/>
</dbReference>
<dbReference type="InterPro" id="IPR010982">
    <property type="entry name" value="Lambda_DNA-bd_dom_sf"/>
</dbReference>
<gene>
    <name evidence="4" type="ORF">SAMN06275492_12821</name>
</gene>